<dbReference type="InterPro" id="IPR000897">
    <property type="entry name" value="SRP54_GTPase_dom"/>
</dbReference>
<dbReference type="SMART" id="SM00382">
    <property type="entry name" value="AAA"/>
    <property type="match status" value="1"/>
</dbReference>
<evidence type="ECO:0000256" key="1">
    <source>
        <dbReference type="ARBA" id="ARBA00022475"/>
    </source>
</evidence>
<comment type="similarity">
    <text evidence="9">Belongs to the GTP-binding SRP family. FtsY subfamily.</text>
</comment>
<dbReference type="SMART" id="SM00963">
    <property type="entry name" value="SRP54_N"/>
    <property type="match status" value="1"/>
</dbReference>
<comment type="caution">
    <text evidence="12">The sequence shown here is derived from an EMBL/GenBank/DDBJ whole genome shotgun (WGS) entry which is preliminary data.</text>
</comment>
<evidence type="ECO:0000256" key="3">
    <source>
        <dbReference type="ARBA" id="ARBA00022741"/>
    </source>
</evidence>
<dbReference type="Pfam" id="PF02881">
    <property type="entry name" value="SRP54_N"/>
    <property type="match status" value="1"/>
</dbReference>
<evidence type="ECO:0000256" key="6">
    <source>
        <dbReference type="ARBA" id="ARBA00023136"/>
    </source>
</evidence>
<keyword evidence="13" id="KW-1185">Reference proteome</keyword>
<comment type="subunit">
    <text evidence="9">Part of the signal recognition particle protein translocation system, which is composed of SRP and FtsY. SRP is a ribonucleoprotein composed of Ffh and a 4.5S RNA molecule.</text>
</comment>
<feature type="binding site" evidence="9">
    <location>
        <begin position="215"/>
        <end position="219"/>
    </location>
    <ligand>
        <name>GTP</name>
        <dbReference type="ChEBI" id="CHEBI:37565"/>
    </ligand>
</feature>
<evidence type="ECO:0000256" key="10">
    <source>
        <dbReference type="SAM" id="MobiDB-lite"/>
    </source>
</evidence>
<evidence type="ECO:0000256" key="9">
    <source>
        <dbReference type="HAMAP-Rule" id="MF_00920"/>
    </source>
</evidence>
<dbReference type="InterPro" id="IPR027417">
    <property type="entry name" value="P-loop_NTPase"/>
</dbReference>
<evidence type="ECO:0000313" key="13">
    <source>
        <dbReference type="Proteomes" id="UP000661077"/>
    </source>
</evidence>
<evidence type="ECO:0000256" key="7">
    <source>
        <dbReference type="ARBA" id="ARBA00023170"/>
    </source>
</evidence>
<evidence type="ECO:0000256" key="8">
    <source>
        <dbReference type="ARBA" id="ARBA00048027"/>
    </source>
</evidence>
<feature type="domain" description="SRP54-type proteins GTP-binding" evidence="11">
    <location>
        <begin position="300"/>
        <end position="313"/>
    </location>
</feature>
<evidence type="ECO:0000256" key="2">
    <source>
        <dbReference type="ARBA" id="ARBA00022490"/>
    </source>
</evidence>
<name>A0ABS1WS79_9GAMM</name>
<dbReference type="RefSeq" id="WP_203165765.1">
    <property type="nucleotide sequence ID" value="NZ_JAEVLS010000001.1"/>
</dbReference>
<dbReference type="PANTHER" id="PTHR43134">
    <property type="entry name" value="SIGNAL RECOGNITION PARTICLE RECEPTOR SUBUNIT ALPHA"/>
    <property type="match status" value="1"/>
</dbReference>
<evidence type="ECO:0000313" key="12">
    <source>
        <dbReference type="EMBL" id="MBM0103808.1"/>
    </source>
</evidence>
<accession>A0ABS1WS79</accession>
<dbReference type="EC" id="3.6.5.4" evidence="9"/>
<evidence type="ECO:0000259" key="11">
    <source>
        <dbReference type="PROSITE" id="PS00300"/>
    </source>
</evidence>
<dbReference type="Pfam" id="PF00448">
    <property type="entry name" value="SRP54"/>
    <property type="match status" value="1"/>
</dbReference>
<dbReference type="NCBIfam" id="TIGR00064">
    <property type="entry name" value="ftsY"/>
    <property type="match status" value="1"/>
</dbReference>
<sequence>MFGFKSKPPTPPPAPSAAEQSEGSLSLFQRLRAKLNRGDSWLTYDLANLIPGGKIDENVLEELEMRLITADVGVETSERILSALRKKVARNELDNLDALLEALREELMDIVRPVQGQMVIDSKYIPFVVLVVGVNGAGKTTTIGKLARIIKAAEMKVMLAAGDTFRAAAVEQLQVWGQRNDVPVIAQATGADPAAVAFDALQSAQARKFDVLIVDTAGRLHTQSNLMDELKKVKRVMGRIDPDAPHEVLLVLDASQGQNALQQAKLFHEALGVTGVVLTKLDGTAKGGIVFAIASELKLPIRYLGVGESVEDFVGFEAAAFVDALLKRE</sequence>
<dbReference type="InterPro" id="IPR013822">
    <property type="entry name" value="Signal_recog_particl_SRP54_hlx"/>
</dbReference>
<keyword evidence="1 9" id="KW-1003">Cell membrane</keyword>
<dbReference type="PROSITE" id="PS00300">
    <property type="entry name" value="SRP54"/>
    <property type="match status" value="1"/>
</dbReference>
<keyword evidence="4 9" id="KW-0378">Hydrolase</keyword>
<dbReference type="HAMAP" id="MF_00920">
    <property type="entry name" value="FtsY"/>
    <property type="match status" value="1"/>
</dbReference>
<protein>
    <recommendedName>
        <fullName evidence="9">Signal recognition particle receptor FtsY</fullName>
        <shortName evidence="9">SRP receptor</shortName>
        <ecNumber evidence="9">3.6.5.4</ecNumber>
    </recommendedName>
</protein>
<evidence type="ECO:0000256" key="4">
    <source>
        <dbReference type="ARBA" id="ARBA00022801"/>
    </source>
</evidence>
<proteinExistence type="inferred from homology"/>
<dbReference type="CDD" id="cd17874">
    <property type="entry name" value="FtsY"/>
    <property type="match status" value="1"/>
</dbReference>
<gene>
    <name evidence="9 12" type="primary">ftsY</name>
    <name evidence="12" type="ORF">JM946_03595</name>
</gene>
<dbReference type="PANTHER" id="PTHR43134:SF1">
    <property type="entry name" value="SIGNAL RECOGNITION PARTICLE RECEPTOR SUBUNIT ALPHA"/>
    <property type="match status" value="1"/>
</dbReference>
<comment type="catalytic activity">
    <reaction evidence="8 9">
        <text>GTP + H2O = GDP + phosphate + H(+)</text>
        <dbReference type="Rhea" id="RHEA:19669"/>
        <dbReference type="ChEBI" id="CHEBI:15377"/>
        <dbReference type="ChEBI" id="CHEBI:15378"/>
        <dbReference type="ChEBI" id="CHEBI:37565"/>
        <dbReference type="ChEBI" id="CHEBI:43474"/>
        <dbReference type="ChEBI" id="CHEBI:58189"/>
        <dbReference type="EC" id="3.6.5.4"/>
    </reaction>
</comment>
<dbReference type="Proteomes" id="UP000661077">
    <property type="component" value="Unassembled WGS sequence"/>
</dbReference>
<feature type="binding site" evidence="9">
    <location>
        <begin position="133"/>
        <end position="140"/>
    </location>
    <ligand>
        <name>GTP</name>
        <dbReference type="ChEBI" id="CHEBI:37565"/>
    </ligand>
</feature>
<keyword evidence="6 9" id="KW-0472">Membrane</keyword>
<feature type="region of interest" description="Disordered" evidence="10">
    <location>
        <begin position="1"/>
        <end position="22"/>
    </location>
</feature>
<dbReference type="Gene3D" id="1.20.120.140">
    <property type="entry name" value="Signal recognition particle SRP54, nucleotide-binding domain"/>
    <property type="match status" value="1"/>
</dbReference>
<dbReference type="SUPFAM" id="SSF52540">
    <property type="entry name" value="P-loop containing nucleoside triphosphate hydrolases"/>
    <property type="match status" value="1"/>
</dbReference>
<keyword evidence="2 9" id="KW-0963">Cytoplasm</keyword>
<dbReference type="Gene3D" id="3.40.50.300">
    <property type="entry name" value="P-loop containing nucleotide triphosphate hydrolases"/>
    <property type="match status" value="1"/>
</dbReference>
<comment type="function">
    <text evidence="9">Involved in targeting and insertion of nascent membrane proteins into the cytoplasmic membrane. Acts as a receptor for the complex formed by the signal recognition particle (SRP) and the ribosome-nascent chain (RNC). Interaction with SRP-RNC leads to the transfer of the RNC complex to the Sec translocase for insertion into the membrane, the hydrolysis of GTP by both Ffh and FtsY, and the dissociation of the SRP-FtsY complex into the individual components.</text>
</comment>
<reference evidence="12 13" key="1">
    <citation type="journal article" date="2021" name="Int. J. Syst. Evol. Microbiol.">
        <title>Steroidobacter gossypii sp. nov., isolated from soil of cotton cropping field.</title>
        <authorList>
            <person name="Huang R."/>
            <person name="Yang S."/>
            <person name="Zhen C."/>
            <person name="Liu W."/>
        </authorList>
    </citation>
    <scope>NUCLEOTIDE SEQUENCE [LARGE SCALE GENOMIC DNA]</scope>
    <source>
        <strain evidence="12 13">S1-65</strain>
    </source>
</reference>
<dbReference type="InterPro" id="IPR003593">
    <property type="entry name" value="AAA+_ATPase"/>
</dbReference>
<dbReference type="InterPro" id="IPR004390">
    <property type="entry name" value="SR_rcpt_FtsY"/>
</dbReference>
<feature type="binding site" evidence="9">
    <location>
        <begin position="279"/>
        <end position="282"/>
    </location>
    <ligand>
        <name>GTP</name>
        <dbReference type="ChEBI" id="CHEBI:37565"/>
    </ligand>
</feature>
<comment type="subcellular location">
    <subcellularLocation>
        <location evidence="9">Cell membrane</location>
        <topology evidence="9">Peripheral membrane protein</topology>
        <orientation evidence="9">Cytoplasmic side</orientation>
    </subcellularLocation>
    <subcellularLocation>
        <location evidence="9">Cytoplasm</location>
    </subcellularLocation>
</comment>
<dbReference type="SMART" id="SM00962">
    <property type="entry name" value="SRP54"/>
    <property type="match status" value="1"/>
</dbReference>
<organism evidence="12 13">
    <name type="scientific">Steroidobacter gossypii</name>
    <dbReference type="NCBI Taxonomy" id="2805490"/>
    <lineage>
        <taxon>Bacteria</taxon>
        <taxon>Pseudomonadati</taxon>
        <taxon>Pseudomonadota</taxon>
        <taxon>Gammaproteobacteria</taxon>
        <taxon>Steroidobacterales</taxon>
        <taxon>Steroidobacteraceae</taxon>
        <taxon>Steroidobacter</taxon>
    </lineage>
</organism>
<keyword evidence="5 9" id="KW-0342">GTP-binding</keyword>
<keyword evidence="7 9" id="KW-0675">Receptor</keyword>
<evidence type="ECO:0000256" key="5">
    <source>
        <dbReference type="ARBA" id="ARBA00023134"/>
    </source>
</evidence>
<dbReference type="EMBL" id="JAEVLS010000001">
    <property type="protein sequence ID" value="MBM0103808.1"/>
    <property type="molecule type" value="Genomic_DNA"/>
</dbReference>
<keyword evidence="3 9" id="KW-0547">Nucleotide-binding</keyword>
<dbReference type="InterPro" id="IPR036225">
    <property type="entry name" value="SRP/SRP_N"/>
</dbReference>
<dbReference type="SUPFAM" id="SSF47364">
    <property type="entry name" value="Domain of the SRP/SRP receptor G-proteins"/>
    <property type="match status" value="1"/>
</dbReference>
<dbReference type="InterPro" id="IPR042101">
    <property type="entry name" value="SRP54_N_sf"/>
</dbReference>